<dbReference type="AlphaFoldDB" id="D6ZFD9"/>
<reference evidence="6 7" key="1">
    <citation type="journal article" date="2010" name="Stand. Genomic Sci.">
        <title>Complete genome sequence of Segniliparus rotundus type strain (CDC 1076).</title>
        <authorList>
            <person name="Sikorski J."/>
            <person name="Lapidus A."/>
            <person name="Copeland A."/>
            <person name="Misra M."/>
            <person name="Glavina Del Rio T."/>
            <person name="Nolan M."/>
            <person name="Lucas S."/>
            <person name="Chen F."/>
            <person name="Tice H."/>
            <person name="Cheng J.F."/>
            <person name="Jando M."/>
            <person name="Schneider S."/>
            <person name="Bruce D."/>
            <person name="Goodwin L."/>
            <person name="Pitluck S."/>
            <person name="Liolios K."/>
            <person name="Mikhailova N."/>
            <person name="Pati A."/>
            <person name="Ivanova N."/>
            <person name="Mavromatis K."/>
            <person name="Chen A."/>
            <person name="Palaniappan K."/>
            <person name="Chertkov O."/>
            <person name="Land M."/>
            <person name="Hauser L."/>
            <person name="Chang Y.J."/>
            <person name="Jeffries C.D."/>
            <person name="Brettin T."/>
            <person name="Detter J.C."/>
            <person name="Han C."/>
            <person name="Rohde M."/>
            <person name="Goker M."/>
            <person name="Bristow J."/>
            <person name="Eisen J.A."/>
            <person name="Markowitz V."/>
            <person name="Hugenholtz P."/>
            <person name="Kyrpides N.C."/>
            <person name="Klenk H.P."/>
        </authorList>
    </citation>
    <scope>NUCLEOTIDE SEQUENCE [LARGE SCALE GENOMIC DNA]</scope>
    <source>
        <strain evidence="7">ATCC BAA-972 / CDC 1076 / CIP 108378 / DSM 44985 / JCM 13578</strain>
    </source>
</reference>
<dbReference type="eggNOG" id="COG0582">
    <property type="taxonomic scope" value="Bacteria"/>
</dbReference>
<evidence type="ECO:0000313" key="7">
    <source>
        <dbReference type="Proteomes" id="UP000002247"/>
    </source>
</evidence>
<dbReference type="GO" id="GO:0015074">
    <property type="term" value="P:DNA integration"/>
    <property type="evidence" value="ECO:0007669"/>
    <property type="project" value="InterPro"/>
</dbReference>
<dbReference type="Pfam" id="PF00589">
    <property type="entry name" value="Phage_integrase"/>
    <property type="match status" value="1"/>
</dbReference>
<evidence type="ECO:0000313" key="6">
    <source>
        <dbReference type="EMBL" id="ADG97663.1"/>
    </source>
</evidence>
<keyword evidence="3" id="KW-0233">DNA recombination</keyword>
<evidence type="ECO:0000256" key="2">
    <source>
        <dbReference type="ARBA" id="ARBA00023125"/>
    </source>
</evidence>
<dbReference type="Proteomes" id="UP000002247">
    <property type="component" value="Chromosome"/>
</dbReference>
<dbReference type="InterPro" id="IPR010998">
    <property type="entry name" value="Integrase_recombinase_N"/>
</dbReference>
<keyword evidence="2" id="KW-0238">DNA-binding</keyword>
<dbReference type="STRING" id="640132.Srot_1192"/>
<dbReference type="CDD" id="cd01189">
    <property type="entry name" value="INT_ICEBs1_C_like"/>
    <property type="match status" value="1"/>
</dbReference>
<dbReference type="GO" id="GO:0003677">
    <property type="term" value="F:DNA binding"/>
    <property type="evidence" value="ECO:0007669"/>
    <property type="project" value="UniProtKB-KW"/>
</dbReference>
<dbReference type="PANTHER" id="PTHR30349:SF41">
    <property type="entry name" value="INTEGRASE_RECOMBINASE PROTEIN MJ0367-RELATED"/>
    <property type="match status" value="1"/>
</dbReference>
<evidence type="ECO:0000256" key="3">
    <source>
        <dbReference type="ARBA" id="ARBA00023172"/>
    </source>
</evidence>
<dbReference type="InterPro" id="IPR013762">
    <property type="entry name" value="Integrase-like_cat_sf"/>
</dbReference>
<gene>
    <name evidence="6" type="ordered locus">Srot_1192</name>
</gene>
<evidence type="ECO:0000256" key="1">
    <source>
        <dbReference type="ARBA" id="ARBA00008857"/>
    </source>
</evidence>
<dbReference type="GO" id="GO:0006310">
    <property type="term" value="P:DNA recombination"/>
    <property type="evidence" value="ECO:0007669"/>
    <property type="project" value="UniProtKB-KW"/>
</dbReference>
<feature type="domain" description="Tyr recombinase" evidence="5">
    <location>
        <begin position="184"/>
        <end position="429"/>
    </location>
</feature>
<keyword evidence="7" id="KW-1185">Reference proteome</keyword>
<feature type="region of interest" description="Disordered" evidence="4">
    <location>
        <begin position="204"/>
        <end position="231"/>
    </location>
</feature>
<dbReference type="Gene3D" id="1.10.443.10">
    <property type="entry name" value="Intergrase catalytic core"/>
    <property type="match status" value="1"/>
</dbReference>
<dbReference type="InterPro" id="IPR011010">
    <property type="entry name" value="DNA_brk_join_enz"/>
</dbReference>
<dbReference type="PROSITE" id="PS51898">
    <property type="entry name" value="TYR_RECOMBINASE"/>
    <property type="match status" value="1"/>
</dbReference>
<dbReference type="InterPro" id="IPR050090">
    <property type="entry name" value="Tyrosine_recombinase_XerCD"/>
</dbReference>
<dbReference type="KEGG" id="srt:Srot_1192"/>
<dbReference type="InterPro" id="IPR002104">
    <property type="entry name" value="Integrase_catalytic"/>
</dbReference>
<protein>
    <submittedName>
        <fullName evidence="6">Integrase family protein</fullName>
    </submittedName>
</protein>
<dbReference type="Gene3D" id="1.10.150.130">
    <property type="match status" value="1"/>
</dbReference>
<comment type="similarity">
    <text evidence="1">Belongs to the 'phage' integrase family.</text>
</comment>
<proteinExistence type="inferred from homology"/>
<feature type="region of interest" description="Disordered" evidence="4">
    <location>
        <begin position="164"/>
        <end position="189"/>
    </location>
</feature>
<dbReference type="EMBL" id="CP001958">
    <property type="protein sequence ID" value="ADG97663.1"/>
    <property type="molecule type" value="Genomic_DNA"/>
</dbReference>
<sequence>MPRPATPLGCYGKINTKEARPGHWTASTWFRDWDGESRLVKSSGPTKAKAENALKKKLQDRQTPASGDLVTPDTTVAVLWAEFRNQLVERQKEGSISEGTIDQYDRAAKKIQKGLGQVRIKELKVQLLHNFLRALPKGSAHHCRTILSGMLALAVRYEALPTNPMRDVPKTTAGKRARGSESAQRPKGIDDETVERILDAIMTSDAPCPQIGPGGVPTPRSAYARKHSPDPTLSQYAQDADLVDVITFLLGTGIRIGEALGVLWTDVDFEKRILTLSGKAVRVKGRGMVRESHTKTEAGDGRPIELPGFVLDMLQRRKAQRHLIGASGFRHPGKIRTDEEQLDLVFPAANGGVRDMNNTQRQWRRVRAALELHWVVPHAFRKTVSTAIDEGGLSARVAADQLGHAKVSMTQDVYMARWKPHPEAAQLLDERFGAMVKTIRKHDFNEEEAVA</sequence>
<dbReference type="PANTHER" id="PTHR30349">
    <property type="entry name" value="PHAGE INTEGRASE-RELATED"/>
    <property type="match status" value="1"/>
</dbReference>
<evidence type="ECO:0000256" key="4">
    <source>
        <dbReference type="SAM" id="MobiDB-lite"/>
    </source>
</evidence>
<organism evidence="6 7">
    <name type="scientific">Segniliparus rotundus (strain ATCC BAA-972 / CDC 1076 / CIP 108378 / DSM 44985 / JCM 13578)</name>
    <dbReference type="NCBI Taxonomy" id="640132"/>
    <lineage>
        <taxon>Bacteria</taxon>
        <taxon>Bacillati</taxon>
        <taxon>Actinomycetota</taxon>
        <taxon>Actinomycetes</taxon>
        <taxon>Mycobacteriales</taxon>
        <taxon>Segniliparaceae</taxon>
        <taxon>Segniliparus</taxon>
    </lineage>
</organism>
<dbReference type="SUPFAM" id="SSF56349">
    <property type="entry name" value="DNA breaking-rejoining enzymes"/>
    <property type="match status" value="1"/>
</dbReference>
<dbReference type="HOGENOM" id="CLU_027562_17_1_11"/>
<name>D6ZFD9_SEGRD</name>
<evidence type="ECO:0000259" key="5">
    <source>
        <dbReference type="PROSITE" id="PS51898"/>
    </source>
</evidence>
<accession>D6ZFD9</accession>
<dbReference type="RefSeq" id="WP_013138119.1">
    <property type="nucleotide sequence ID" value="NC_014168.1"/>
</dbReference>
<dbReference type="OrthoDB" id="4326943at2"/>